<organism evidence="2 3">
    <name type="scientific">Streptomyces fulvorobeus</name>
    <dbReference type="NCBI Taxonomy" id="284028"/>
    <lineage>
        <taxon>Bacteria</taxon>
        <taxon>Bacillati</taxon>
        <taxon>Actinomycetota</taxon>
        <taxon>Actinomycetes</taxon>
        <taxon>Kitasatosporales</taxon>
        <taxon>Streptomycetaceae</taxon>
        <taxon>Streptomyces</taxon>
    </lineage>
</organism>
<dbReference type="AlphaFoldDB" id="A0A7J0C7R5"/>
<keyword evidence="3" id="KW-1185">Reference proteome</keyword>
<evidence type="ECO:0000313" key="3">
    <source>
        <dbReference type="Proteomes" id="UP000498980"/>
    </source>
</evidence>
<protein>
    <submittedName>
        <fullName evidence="2">Uncharacterized protein</fullName>
    </submittedName>
</protein>
<gene>
    <name evidence="2" type="ORF">Sfulv_25970</name>
</gene>
<sequence>MSQTHASPPSWDATIEKRRSRTGSPSALNIVAVRTDSSAVSGRSEKGGQHGATGDSSRGDAFVFDMRLC</sequence>
<evidence type="ECO:0000256" key="1">
    <source>
        <dbReference type="SAM" id="MobiDB-lite"/>
    </source>
</evidence>
<reference evidence="2 3" key="1">
    <citation type="submission" date="2020-05" db="EMBL/GenBank/DDBJ databases">
        <title>Whole genome shotgun sequence of Streptomyces fulvorobeus NBRC 15897.</title>
        <authorList>
            <person name="Komaki H."/>
            <person name="Tamura T."/>
        </authorList>
    </citation>
    <scope>NUCLEOTIDE SEQUENCE [LARGE SCALE GENOMIC DNA]</scope>
    <source>
        <strain evidence="2 3">NBRC 15897</strain>
    </source>
</reference>
<feature type="region of interest" description="Disordered" evidence="1">
    <location>
        <begin position="1"/>
        <end position="59"/>
    </location>
</feature>
<dbReference type="Proteomes" id="UP000498980">
    <property type="component" value="Unassembled WGS sequence"/>
</dbReference>
<name>A0A7J0C7R5_9ACTN</name>
<proteinExistence type="predicted"/>
<comment type="caution">
    <text evidence="2">The sequence shown here is derived from an EMBL/GenBank/DDBJ whole genome shotgun (WGS) entry which is preliminary data.</text>
</comment>
<dbReference type="EMBL" id="BLWC01000001">
    <property type="protein sequence ID" value="GFM97786.1"/>
    <property type="molecule type" value="Genomic_DNA"/>
</dbReference>
<accession>A0A7J0C7R5</accession>
<evidence type="ECO:0000313" key="2">
    <source>
        <dbReference type="EMBL" id="GFM97786.1"/>
    </source>
</evidence>